<accession>A0A022W095</accession>
<proteinExistence type="predicted"/>
<evidence type="ECO:0000256" key="2">
    <source>
        <dbReference type="SAM" id="SignalP"/>
    </source>
</evidence>
<sequence length="196" mass="21529">MTIIISIGRIALFTLLAFESAVQASPIPYDIRGDVIISIPNGSHTLTSRSNTDSLPPELTDTKANARVSELKTVHRVPSQSHPPRGRRTNIPNPNGPTSEEAVNRTRDYIEAKPVREQGNPTAVKVGKPRGKREDNDDKSTSRPSTPPPTQMAVDHVSPIPGGPWKHREETKSRETMKQRLNTLTIVQPGLNRGNV</sequence>
<feature type="region of interest" description="Disordered" evidence="1">
    <location>
        <begin position="41"/>
        <end position="60"/>
    </location>
</feature>
<feature type="compositionally biased region" description="Polar residues" evidence="1">
    <location>
        <begin position="41"/>
        <end position="54"/>
    </location>
</feature>
<evidence type="ECO:0000313" key="3">
    <source>
        <dbReference type="EMBL" id="EZF51791.1"/>
    </source>
</evidence>
<protein>
    <submittedName>
        <fullName evidence="3">Uncharacterized protein</fullName>
    </submittedName>
</protein>
<dbReference type="EMBL" id="KK207863">
    <property type="protein sequence ID" value="EZF51791.1"/>
    <property type="molecule type" value="Genomic_DNA"/>
</dbReference>
<reference evidence="3" key="1">
    <citation type="submission" date="2014-02" db="EMBL/GenBank/DDBJ databases">
        <title>The Genome Sequence of Trichophyton rubrum (morphotype fischeri) CBS 288.86.</title>
        <authorList>
            <consortium name="The Broad Institute Genomics Platform"/>
            <person name="Cuomo C.A."/>
            <person name="White T.C."/>
            <person name="Graser Y."/>
            <person name="Martinez-Rossi N."/>
            <person name="Heitman J."/>
            <person name="Young S.K."/>
            <person name="Zeng Q."/>
            <person name="Gargeya S."/>
            <person name="Abouelleil A."/>
            <person name="Alvarado L."/>
            <person name="Chapman S.B."/>
            <person name="Gainer-Dewar J."/>
            <person name="Goldberg J."/>
            <person name="Griggs A."/>
            <person name="Gujja S."/>
            <person name="Hansen M."/>
            <person name="Howarth C."/>
            <person name="Imamovic A."/>
            <person name="Larimer J."/>
            <person name="Martinez D."/>
            <person name="Murphy C."/>
            <person name="Pearson M.D."/>
            <person name="Persinoti G."/>
            <person name="Poon T."/>
            <person name="Priest M."/>
            <person name="Roberts A.D."/>
            <person name="Saif S."/>
            <person name="Shea T.D."/>
            <person name="Sykes S.N."/>
            <person name="Wortman J."/>
            <person name="Nusbaum C."/>
            <person name="Birren B."/>
        </authorList>
    </citation>
    <scope>NUCLEOTIDE SEQUENCE [LARGE SCALE GENOMIC DNA]</scope>
    <source>
        <strain evidence="3">CBS 288.86</strain>
    </source>
</reference>
<dbReference type="AlphaFoldDB" id="A0A022W095"/>
<organism evidence="3">
    <name type="scientific">Trichophyton rubrum CBS 288.86</name>
    <dbReference type="NCBI Taxonomy" id="1215330"/>
    <lineage>
        <taxon>Eukaryota</taxon>
        <taxon>Fungi</taxon>
        <taxon>Dikarya</taxon>
        <taxon>Ascomycota</taxon>
        <taxon>Pezizomycotina</taxon>
        <taxon>Eurotiomycetes</taxon>
        <taxon>Eurotiomycetidae</taxon>
        <taxon>Onygenales</taxon>
        <taxon>Arthrodermataceae</taxon>
        <taxon>Trichophyton</taxon>
    </lineage>
</organism>
<gene>
    <name evidence="3" type="ORF">H103_04987</name>
</gene>
<keyword evidence="2" id="KW-0732">Signal</keyword>
<dbReference type="Proteomes" id="UP000023758">
    <property type="component" value="Unassembled WGS sequence"/>
</dbReference>
<dbReference type="OrthoDB" id="4172536at2759"/>
<feature type="compositionally biased region" description="Basic and acidic residues" evidence="1">
    <location>
        <begin position="132"/>
        <end position="141"/>
    </location>
</feature>
<name>A0A022W095_TRIRU</name>
<feature type="signal peptide" evidence="2">
    <location>
        <begin position="1"/>
        <end position="24"/>
    </location>
</feature>
<dbReference type="HOGENOM" id="CLU_089420_0_0_1"/>
<feature type="chain" id="PRO_5001508091" evidence="2">
    <location>
        <begin position="25"/>
        <end position="196"/>
    </location>
</feature>
<feature type="compositionally biased region" description="Basic and acidic residues" evidence="1">
    <location>
        <begin position="166"/>
        <end position="178"/>
    </location>
</feature>
<feature type="region of interest" description="Disordered" evidence="1">
    <location>
        <begin position="72"/>
        <end position="182"/>
    </location>
</feature>
<feature type="compositionally biased region" description="Basic and acidic residues" evidence="1">
    <location>
        <begin position="102"/>
        <end position="116"/>
    </location>
</feature>
<evidence type="ECO:0000256" key="1">
    <source>
        <dbReference type="SAM" id="MobiDB-lite"/>
    </source>
</evidence>